<gene>
    <name evidence="3" type="ordered locus">bgla_1g21490</name>
    <name evidence="5" type="ordered locus">bgla_1p1995</name>
    <name evidence="4" type="ordered locus">bgla_2g15660</name>
</gene>
<evidence type="ECO:0000256" key="1">
    <source>
        <dbReference type="SAM" id="Coils"/>
    </source>
</evidence>
<dbReference type="SUPFAM" id="SSF46689">
    <property type="entry name" value="Homeodomain-like"/>
    <property type="match status" value="1"/>
</dbReference>
<dbReference type="eggNOG" id="COG2801">
    <property type="taxonomic scope" value="Bacteria"/>
</dbReference>
<dbReference type="eggNOG" id="COG2963">
    <property type="taxonomic scope" value="Bacteria"/>
</dbReference>
<dbReference type="EMBL" id="CP002599">
    <property type="protein sequence ID" value="AEA60783.1"/>
    <property type="molecule type" value="Genomic_DNA"/>
</dbReference>
<dbReference type="InterPro" id="IPR025948">
    <property type="entry name" value="HTH-like_dom"/>
</dbReference>
<feature type="domain" description="Integrase catalytic" evidence="2">
    <location>
        <begin position="344"/>
        <end position="509"/>
    </location>
</feature>
<dbReference type="KEGG" id="bgd:bgla_1p1995"/>
<reference evidence="3 6" key="1">
    <citation type="journal article" date="2011" name="J. Bacteriol.">
        <title>Complete genome sequence of Burkholderia gladioli BSR3.</title>
        <authorList>
            <person name="Seo Y.S."/>
            <person name="Lim J."/>
            <person name="Choi B.S."/>
            <person name="Kim H."/>
            <person name="Goo E."/>
            <person name="Lee B."/>
            <person name="Lim J.S."/>
            <person name="Choi I.Y."/>
            <person name="Moon J.S."/>
            <person name="Kim J."/>
            <person name="Hwang I."/>
        </authorList>
    </citation>
    <scope>NUCLEOTIDE SEQUENCE [LARGE SCALE GENOMIC DNA]</scope>
    <source>
        <strain evidence="3 6">BSR3</strain>
        <plasmid evidence="5">bgla_1p</plasmid>
        <plasmid evidence="5">BSR3</plasmid>
    </source>
</reference>
<dbReference type="STRING" id="999541.bgla_1g21490"/>
<evidence type="ECO:0000313" key="3">
    <source>
        <dbReference type="EMBL" id="AEA60783.1"/>
    </source>
</evidence>
<dbReference type="GO" id="GO:0015074">
    <property type="term" value="P:DNA integration"/>
    <property type="evidence" value="ECO:0007669"/>
    <property type="project" value="InterPro"/>
</dbReference>
<reference evidence="3" key="2">
    <citation type="submission" date="2011-03" db="EMBL/GenBank/DDBJ databases">
        <authorList>
            <person name="Seo Y.-S."/>
            <person name="Lim J."/>
            <person name="Choi B.-S."/>
            <person name="Kim H."/>
            <person name="Goo E."/>
            <person name="Lee B."/>
            <person name="Lim J.-S."/>
            <person name="Choi I.-Y."/>
            <person name="Moon J.S."/>
            <person name="Kim J."/>
            <person name="Hwang I."/>
        </authorList>
    </citation>
    <scope>NUCLEOTIDE SEQUENCE</scope>
    <source>
        <strain evidence="3">BSR3</strain>
        <plasmid evidence="5">bgla_1p</plasmid>
    </source>
</reference>
<dbReference type="KEGG" id="bgd:bgla_1g21490"/>
<dbReference type="Pfam" id="PF13333">
    <property type="entry name" value="rve_2"/>
    <property type="match status" value="1"/>
</dbReference>
<dbReference type="NCBIfam" id="NF033516">
    <property type="entry name" value="transpos_IS3"/>
    <property type="match status" value="1"/>
</dbReference>
<geneLocation type="plasmid" evidence="5 6">
    <name>bgla_1p</name>
</geneLocation>
<dbReference type="SUPFAM" id="SSF53098">
    <property type="entry name" value="Ribonuclease H-like"/>
    <property type="match status" value="1"/>
</dbReference>
<dbReference type="InterPro" id="IPR036397">
    <property type="entry name" value="RNaseH_sf"/>
</dbReference>
<dbReference type="RefSeq" id="WP_013690338.1">
    <property type="nucleotide sequence ID" value="NC_015376.1"/>
</dbReference>
<evidence type="ECO:0000313" key="4">
    <source>
        <dbReference type="EMBL" id="AEA64011.1"/>
    </source>
</evidence>
<dbReference type="EMBL" id="CP002601">
    <property type="protein sequence ID" value="AEA65590.1"/>
    <property type="molecule type" value="Genomic_DNA"/>
</dbReference>
<name>F2L8L2_BURGS</name>
<protein>
    <submittedName>
        <fullName evidence="5">Integrase catalytic subunit</fullName>
    </submittedName>
    <submittedName>
        <fullName evidence="3">Putative transposase</fullName>
    </submittedName>
</protein>
<evidence type="ECO:0000259" key="2">
    <source>
        <dbReference type="PROSITE" id="PS50994"/>
    </source>
</evidence>
<proteinExistence type="predicted"/>
<dbReference type="InterPro" id="IPR048020">
    <property type="entry name" value="Transpos_IS3"/>
</dbReference>
<dbReference type="EMBL" id="CP002600">
    <property type="protein sequence ID" value="AEA64011.1"/>
    <property type="molecule type" value="Genomic_DNA"/>
</dbReference>
<dbReference type="HOGENOM" id="CLU_027402_27_5_4"/>
<dbReference type="InterPro" id="IPR009057">
    <property type="entry name" value="Homeodomain-like_sf"/>
</dbReference>
<dbReference type="InterPro" id="IPR012337">
    <property type="entry name" value="RNaseH-like_sf"/>
</dbReference>
<dbReference type="PANTHER" id="PTHR46889">
    <property type="entry name" value="TRANSPOSASE INSF FOR INSERTION SEQUENCE IS3B-RELATED"/>
    <property type="match status" value="1"/>
</dbReference>
<dbReference type="Proteomes" id="UP000008316">
    <property type="component" value="Chromosome 2"/>
</dbReference>
<dbReference type="Gene3D" id="3.30.420.10">
    <property type="entry name" value="Ribonuclease H-like superfamily/Ribonuclease H"/>
    <property type="match status" value="1"/>
</dbReference>
<dbReference type="Proteomes" id="UP000008316">
    <property type="component" value="Plasmid bgla_1p"/>
</dbReference>
<sequence>MYSYEDRVRAVRLYIKYGRSAAATIRELGYPSRKNLARWYRAFIEVGDLPAGYRRSRPRYSTEQKQIAVEHYLSHGRNFAGTTRTLGYPCRAVLAAWVYELRPDIRKRLVSNAPNAPSSPVLKQTAVIELCTRNEGARVIAEKIGVSRPTLYNWKNKLLGREAPASMKRHKNLAAVPERAELEQQLESLRRDIRQLQLERDILKKANELLKKGLGIDPRLLSNREKTTLVDALRQIYALPELLAVLDLARSSYFYHRARLLLADKYAGVRGVITDIFELNYRCYGYRRIRAALGKQQVFISEKVVRRLMRQEGLAASSARRRRYGSYQGEIGPAPENLVNRDFRAAAPNKKWLTDITEFQIPAGKVYLSPVIDCFDGLVVSWSIGTRPDAELVNTMLDAAIETVADSEHQPMVHSDRGAHYRWPGWLSRMRDAKLIRSMSRKGCSPDNAACEGFFGRLKTELFYPRAWQATSIEQFIEAVDSYIRWYNAKRIKISLGSLSPLEYRESLGRVA</sequence>
<dbReference type="InterPro" id="IPR001584">
    <property type="entry name" value="Integrase_cat-core"/>
</dbReference>
<keyword evidence="1" id="KW-0175">Coiled coil</keyword>
<dbReference type="PANTHER" id="PTHR46889:SF4">
    <property type="entry name" value="TRANSPOSASE INSO FOR INSERTION SEQUENCE ELEMENT IS911B-RELATED"/>
    <property type="match status" value="1"/>
</dbReference>
<keyword evidence="6" id="KW-1185">Reference proteome</keyword>
<accession>F2L8L2</accession>
<dbReference type="Pfam" id="PF00665">
    <property type="entry name" value="rve"/>
    <property type="match status" value="1"/>
</dbReference>
<dbReference type="Gene3D" id="1.10.10.60">
    <property type="entry name" value="Homeodomain-like"/>
    <property type="match status" value="1"/>
</dbReference>
<dbReference type="GO" id="GO:0003676">
    <property type="term" value="F:nucleic acid binding"/>
    <property type="evidence" value="ECO:0007669"/>
    <property type="project" value="InterPro"/>
</dbReference>
<dbReference type="Pfam" id="PF13276">
    <property type="entry name" value="HTH_21"/>
    <property type="match status" value="1"/>
</dbReference>
<dbReference type="Proteomes" id="UP000008316">
    <property type="component" value="Chromosome 1"/>
</dbReference>
<feature type="coiled-coil region" evidence="1">
    <location>
        <begin position="179"/>
        <end position="213"/>
    </location>
</feature>
<dbReference type="InterPro" id="IPR050900">
    <property type="entry name" value="Transposase_IS3/IS150/IS904"/>
</dbReference>
<organism evidence="3 6">
    <name type="scientific">Burkholderia gladioli (strain BSR3)</name>
    <dbReference type="NCBI Taxonomy" id="999541"/>
    <lineage>
        <taxon>Bacteria</taxon>
        <taxon>Pseudomonadati</taxon>
        <taxon>Pseudomonadota</taxon>
        <taxon>Betaproteobacteria</taxon>
        <taxon>Burkholderiales</taxon>
        <taxon>Burkholderiaceae</taxon>
        <taxon>Burkholderia</taxon>
    </lineage>
</organism>
<evidence type="ECO:0000313" key="6">
    <source>
        <dbReference type="Proteomes" id="UP000008316"/>
    </source>
</evidence>
<dbReference type="AlphaFoldDB" id="F2L8L2"/>
<dbReference type="PROSITE" id="PS50994">
    <property type="entry name" value="INTEGRASE"/>
    <property type="match status" value="1"/>
</dbReference>
<evidence type="ECO:0000313" key="5">
    <source>
        <dbReference type="EMBL" id="AEA65590.1"/>
    </source>
</evidence>
<dbReference type="KEGG" id="bgd:bgla_2g15660"/>
<keyword evidence="5" id="KW-0614">Plasmid</keyword>